<reference evidence="7 8" key="1">
    <citation type="submission" date="2016-10" db="EMBL/GenBank/DDBJ databases">
        <authorList>
            <person name="de Groot N.N."/>
        </authorList>
    </citation>
    <scope>NUCLEOTIDE SEQUENCE [LARGE SCALE GENOMIC DNA]</scope>
    <source>
        <strain evidence="7 8">CGMCC 1.5058</strain>
    </source>
</reference>
<dbReference type="SUPFAM" id="SSF51569">
    <property type="entry name" value="Aldolase"/>
    <property type="match status" value="1"/>
</dbReference>
<dbReference type="PANTHER" id="PTHR43699:SF1">
    <property type="entry name" value="3-DEHYDROQUINATE DEHYDRATASE"/>
    <property type="match status" value="1"/>
</dbReference>
<dbReference type="InterPro" id="IPR013785">
    <property type="entry name" value="Aldolase_TIM"/>
</dbReference>
<evidence type="ECO:0000256" key="5">
    <source>
        <dbReference type="ARBA" id="ARBA00023270"/>
    </source>
</evidence>
<dbReference type="RefSeq" id="WP_031572644.1">
    <property type="nucleotide sequence ID" value="NZ_FNDZ01000001.1"/>
</dbReference>
<dbReference type="FunFam" id="3.20.20.70:FF:000047">
    <property type="entry name" value="3-dehydroquinate dehydratase"/>
    <property type="match status" value="1"/>
</dbReference>
<proteinExistence type="predicted"/>
<evidence type="ECO:0000256" key="3">
    <source>
        <dbReference type="ARBA" id="ARBA00023141"/>
    </source>
</evidence>
<dbReference type="PANTHER" id="PTHR43699">
    <property type="entry name" value="3-DEHYDROQUINATE DEHYDRATASE"/>
    <property type="match status" value="1"/>
</dbReference>
<keyword evidence="5" id="KW-0704">Schiff base</keyword>
<dbReference type="GO" id="GO:0009073">
    <property type="term" value="P:aromatic amino acid family biosynthetic process"/>
    <property type="evidence" value="ECO:0007669"/>
    <property type="project" value="UniProtKB-KW"/>
</dbReference>
<keyword evidence="3" id="KW-0028">Amino-acid biosynthesis</keyword>
<dbReference type="Proteomes" id="UP000183255">
    <property type="component" value="Unassembled WGS sequence"/>
</dbReference>
<evidence type="ECO:0000313" key="7">
    <source>
        <dbReference type="EMBL" id="SDH86911.1"/>
    </source>
</evidence>
<dbReference type="Pfam" id="PF01487">
    <property type="entry name" value="DHquinase_I"/>
    <property type="match status" value="1"/>
</dbReference>
<evidence type="ECO:0000256" key="4">
    <source>
        <dbReference type="ARBA" id="ARBA00023239"/>
    </source>
</evidence>
<dbReference type="Gene3D" id="3.20.20.70">
    <property type="entry name" value="Aldolase class I"/>
    <property type="match status" value="1"/>
</dbReference>
<dbReference type="EMBL" id="FNDZ01000001">
    <property type="protein sequence ID" value="SDH86911.1"/>
    <property type="molecule type" value="Genomic_DNA"/>
</dbReference>
<organism evidence="7 8">
    <name type="scientific">Proteiniclasticum ruminis</name>
    <dbReference type="NCBI Taxonomy" id="398199"/>
    <lineage>
        <taxon>Bacteria</taxon>
        <taxon>Bacillati</taxon>
        <taxon>Bacillota</taxon>
        <taxon>Clostridia</taxon>
        <taxon>Eubacteriales</taxon>
        <taxon>Clostridiaceae</taxon>
        <taxon>Proteiniclasticum</taxon>
    </lineage>
</organism>
<dbReference type="GO" id="GO:0046279">
    <property type="term" value="P:3,4-dihydroxybenzoate biosynthetic process"/>
    <property type="evidence" value="ECO:0007669"/>
    <property type="project" value="TreeGrafter"/>
</dbReference>
<dbReference type="EC" id="4.2.1.10" evidence="2"/>
<dbReference type="AlphaFoldDB" id="A0A1G8FXP4"/>
<evidence type="ECO:0000256" key="2">
    <source>
        <dbReference type="ARBA" id="ARBA00012060"/>
    </source>
</evidence>
<gene>
    <name evidence="7" type="ORF">SAMN05421804_10175</name>
</gene>
<sequence>MKSRSCGNIVFEDGSFHICATLTSGTIQHLKKDLQVLAITEPAVIEWRADYLKENLTEENIKAGLKLIRNSYSSTPLIFTLRKESEGGAWSLLEEDLYRLRLCAAETGLLDLMDIELSSLLTEHEKLFLYESLIRSMKASGKLLILSFHDFTGAPAENTLIGTVLKMMKEGADIAKIAVMVSEKEELNLLKGLSAKLREELGLPHILIGMGELGVETRYNKKDFFSAITYASTGEKSAPGQLSIKDLKRLLENQ</sequence>
<evidence type="ECO:0000256" key="6">
    <source>
        <dbReference type="ARBA" id="ARBA00073643"/>
    </source>
</evidence>
<dbReference type="CDD" id="cd00502">
    <property type="entry name" value="DHQase_I"/>
    <property type="match status" value="1"/>
</dbReference>
<accession>A0A1G8FXP4</accession>
<dbReference type="InterPro" id="IPR050146">
    <property type="entry name" value="Type-I_3-dehydroquinase"/>
</dbReference>
<dbReference type="InterPro" id="IPR001381">
    <property type="entry name" value="DHquinase_I"/>
</dbReference>
<dbReference type="NCBIfam" id="TIGR01093">
    <property type="entry name" value="aroD"/>
    <property type="match status" value="1"/>
</dbReference>
<keyword evidence="3" id="KW-0057">Aromatic amino acid biosynthesis</keyword>
<comment type="catalytic activity">
    <reaction evidence="1">
        <text>3-dehydroquinate = 3-dehydroshikimate + H2O</text>
        <dbReference type="Rhea" id="RHEA:21096"/>
        <dbReference type="ChEBI" id="CHEBI:15377"/>
        <dbReference type="ChEBI" id="CHEBI:16630"/>
        <dbReference type="ChEBI" id="CHEBI:32364"/>
        <dbReference type="EC" id="4.2.1.10"/>
    </reaction>
</comment>
<protein>
    <recommendedName>
        <fullName evidence="6">3-dehydroquinate dehydratase</fullName>
        <ecNumber evidence="2">4.2.1.10</ecNumber>
    </recommendedName>
</protein>
<evidence type="ECO:0000313" key="8">
    <source>
        <dbReference type="Proteomes" id="UP000183255"/>
    </source>
</evidence>
<evidence type="ECO:0000256" key="1">
    <source>
        <dbReference type="ARBA" id="ARBA00001864"/>
    </source>
</evidence>
<dbReference type="GO" id="GO:0003855">
    <property type="term" value="F:3-dehydroquinate dehydratase activity"/>
    <property type="evidence" value="ECO:0007669"/>
    <property type="project" value="UniProtKB-EC"/>
</dbReference>
<keyword evidence="4" id="KW-0456">Lyase</keyword>
<name>A0A1G8FXP4_9CLOT</name>